<sequence>MMHKSKPALSFWQIWNMCFGFLGIQFGFALQNANVSRIFETLGADYGDLAVLWVAAPVTGLIVQPIIGYLSDNTWTRFGRRRPYFVIGAVLASIALFLMPNSPYLWMAVGMLWIMDASINISMEPTRAFVGDMLPKNQRGLGYAMQSFFIGVGAVVASALPWMMTNWFGISNTAPEGMIPDSVKFAFYAGGAVFFIAVMWTVLTTKEYSPEELKEFEAADREIEGASHVEDDSRIRPAAKFYQHGVIWGAIGIVLTAVIYLNIDALDKKLYILSVGLVVFGILQLFSGALVQSGKGNNGFSEVMNDLFTMPEAMKQLAFVQFFSWFPMFAMWTYMTSAVTSHHFGTNDTTSALYNQGADWVGVLFSVYNGTTIFAAMLIPVLVKLTNLKVTHMVNLILGGLGYIAFLFIQDPDWLILPMIGVGFAWASILAVPYAILSNSLPFKKMGVYMGIFNYFIVLPQILAASILGFLVTKVFDGEPIYALIVGGASMLLAALLVLRVKEPEYREA</sequence>
<keyword evidence="5 6" id="KW-0472">Membrane</keyword>
<gene>
    <name evidence="8" type="ORF">HMF8227_00578</name>
</gene>
<dbReference type="PANTHER" id="PTHR19432:SF35">
    <property type="entry name" value="SOLUTE CARRIER FAMILY 45 MEMBER 3 ISOFORM X1"/>
    <property type="match status" value="1"/>
</dbReference>
<dbReference type="PANTHER" id="PTHR19432">
    <property type="entry name" value="SUGAR TRANSPORTER"/>
    <property type="match status" value="1"/>
</dbReference>
<feature type="transmembrane region" description="Helical" evidence="6">
    <location>
        <begin position="82"/>
        <end position="99"/>
    </location>
</feature>
<feature type="transmembrane region" description="Helical" evidence="6">
    <location>
        <begin position="12"/>
        <end position="30"/>
    </location>
</feature>
<evidence type="ECO:0000259" key="7">
    <source>
        <dbReference type="PROSITE" id="PS50850"/>
    </source>
</evidence>
<dbReference type="SUPFAM" id="SSF103473">
    <property type="entry name" value="MFS general substrate transporter"/>
    <property type="match status" value="1"/>
</dbReference>
<keyword evidence="2" id="KW-0813">Transport</keyword>
<comment type="subcellular location">
    <subcellularLocation>
        <location evidence="1">Membrane</location>
        <topology evidence="1">Multi-pass membrane protein</topology>
    </subcellularLocation>
</comment>
<protein>
    <submittedName>
        <fullName evidence="8">Sucrose transport protein SUC1</fullName>
    </submittedName>
</protein>
<evidence type="ECO:0000256" key="3">
    <source>
        <dbReference type="ARBA" id="ARBA00022692"/>
    </source>
</evidence>
<evidence type="ECO:0000313" key="9">
    <source>
        <dbReference type="Proteomes" id="UP000245728"/>
    </source>
</evidence>
<feature type="transmembrane region" description="Helical" evidence="6">
    <location>
        <begin position="390"/>
        <end position="409"/>
    </location>
</feature>
<proteinExistence type="predicted"/>
<dbReference type="InterPro" id="IPR036259">
    <property type="entry name" value="MFS_trans_sf"/>
</dbReference>
<feature type="transmembrane region" description="Helical" evidence="6">
    <location>
        <begin position="143"/>
        <end position="165"/>
    </location>
</feature>
<dbReference type="PROSITE" id="PS50850">
    <property type="entry name" value="MFS"/>
    <property type="match status" value="1"/>
</dbReference>
<dbReference type="GO" id="GO:0022857">
    <property type="term" value="F:transmembrane transporter activity"/>
    <property type="evidence" value="ECO:0007669"/>
    <property type="project" value="InterPro"/>
</dbReference>
<dbReference type="InterPro" id="IPR011701">
    <property type="entry name" value="MFS"/>
</dbReference>
<reference evidence="8 9" key="1">
    <citation type="submission" date="2018-05" db="EMBL/GenBank/DDBJ databases">
        <title>Salinimonas sp. HMF8227 Genome sequencing and assembly.</title>
        <authorList>
            <person name="Kang H."/>
            <person name="Kang J."/>
            <person name="Cha I."/>
            <person name="Kim H."/>
            <person name="Joh K."/>
        </authorList>
    </citation>
    <scope>NUCLEOTIDE SEQUENCE [LARGE SCALE GENOMIC DNA]</scope>
    <source>
        <strain evidence="8 9">HMF8227</strain>
    </source>
</reference>
<dbReference type="Proteomes" id="UP000245728">
    <property type="component" value="Chromosome"/>
</dbReference>
<feature type="transmembrane region" description="Helical" evidence="6">
    <location>
        <begin position="481"/>
        <end position="499"/>
    </location>
</feature>
<keyword evidence="9" id="KW-1185">Reference proteome</keyword>
<organism evidence="8 9">
    <name type="scientific">Saliniradius amylolyticus</name>
    <dbReference type="NCBI Taxonomy" id="2183582"/>
    <lineage>
        <taxon>Bacteria</taxon>
        <taxon>Pseudomonadati</taxon>
        <taxon>Pseudomonadota</taxon>
        <taxon>Gammaproteobacteria</taxon>
        <taxon>Alteromonadales</taxon>
        <taxon>Alteromonadaceae</taxon>
        <taxon>Saliniradius</taxon>
    </lineage>
</organism>
<keyword evidence="3 6" id="KW-0812">Transmembrane</keyword>
<evidence type="ECO:0000256" key="1">
    <source>
        <dbReference type="ARBA" id="ARBA00004141"/>
    </source>
</evidence>
<evidence type="ECO:0000313" key="8">
    <source>
        <dbReference type="EMBL" id="AWL11074.1"/>
    </source>
</evidence>
<dbReference type="Gene3D" id="1.20.1250.20">
    <property type="entry name" value="MFS general substrate transporter like domains"/>
    <property type="match status" value="2"/>
</dbReference>
<accession>A0A2S2E0A5</accession>
<feature type="transmembrane region" description="Helical" evidence="6">
    <location>
        <begin position="360"/>
        <end position="383"/>
    </location>
</feature>
<feature type="transmembrane region" description="Helical" evidence="6">
    <location>
        <begin position="317"/>
        <end position="340"/>
    </location>
</feature>
<feature type="domain" description="Major facilitator superfamily (MFS) profile" evidence="7">
    <location>
        <begin position="313"/>
        <end position="509"/>
    </location>
</feature>
<feature type="transmembrane region" description="Helical" evidence="6">
    <location>
        <begin position="415"/>
        <end position="436"/>
    </location>
</feature>
<dbReference type="KEGG" id="salh:HMF8227_00578"/>
<evidence type="ECO:0000256" key="6">
    <source>
        <dbReference type="SAM" id="Phobius"/>
    </source>
</evidence>
<dbReference type="InterPro" id="IPR020846">
    <property type="entry name" value="MFS_dom"/>
</dbReference>
<name>A0A2S2E0A5_9ALTE</name>
<feature type="transmembrane region" description="Helical" evidence="6">
    <location>
        <begin position="50"/>
        <end position="70"/>
    </location>
</feature>
<keyword evidence="4 6" id="KW-1133">Transmembrane helix</keyword>
<feature type="transmembrane region" description="Helical" evidence="6">
    <location>
        <begin position="448"/>
        <end position="469"/>
    </location>
</feature>
<dbReference type="Pfam" id="PF07690">
    <property type="entry name" value="MFS_1"/>
    <property type="match status" value="1"/>
</dbReference>
<dbReference type="AlphaFoldDB" id="A0A2S2E0A5"/>
<evidence type="ECO:0000256" key="5">
    <source>
        <dbReference type="ARBA" id="ARBA00023136"/>
    </source>
</evidence>
<dbReference type="EMBL" id="CP029347">
    <property type="protein sequence ID" value="AWL11074.1"/>
    <property type="molecule type" value="Genomic_DNA"/>
</dbReference>
<dbReference type="GO" id="GO:0016020">
    <property type="term" value="C:membrane"/>
    <property type="evidence" value="ECO:0007669"/>
    <property type="project" value="UniProtKB-SubCell"/>
</dbReference>
<feature type="transmembrane region" description="Helical" evidence="6">
    <location>
        <begin position="245"/>
        <end position="263"/>
    </location>
</feature>
<evidence type="ECO:0000256" key="2">
    <source>
        <dbReference type="ARBA" id="ARBA00022448"/>
    </source>
</evidence>
<feature type="transmembrane region" description="Helical" evidence="6">
    <location>
        <begin position="269"/>
        <end position="291"/>
    </location>
</feature>
<feature type="transmembrane region" description="Helical" evidence="6">
    <location>
        <begin position="185"/>
        <end position="203"/>
    </location>
</feature>
<evidence type="ECO:0000256" key="4">
    <source>
        <dbReference type="ARBA" id="ARBA00022989"/>
    </source>
</evidence>